<evidence type="ECO:0000256" key="1">
    <source>
        <dbReference type="SAM" id="Coils"/>
    </source>
</evidence>
<feature type="coiled-coil region" evidence="1">
    <location>
        <begin position="159"/>
        <end position="242"/>
    </location>
</feature>
<dbReference type="Gene3D" id="2.60.40.10">
    <property type="entry name" value="Immunoglobulins"/>
    <property type="match status" value="1"/>
</dbReference>
<evidence type="ECO:0000313" key="4">
    <source>
        <dbReference type="EMBL" id="KAL1246573.1"/>
    </source>
</evidence>
<evidence type="ECO:0000256" key="3">
    <source>
        <dbReference type="SAM" id="Phobius"/>
    </source>
</evidence>
<feature type="compositionally biased region" description="Basic and acidic residues" evidence="2">
    <location>
        <begin position="424"/>
        <end position="452"/>
    </location>
</feature>
<dbReference type="PANTHER" id="PTHR21063">
    <property type="entry name" value="LFA-3"/>
    <property type="match status" value="1"/>
</dbReference>
<feature type="transmembrane region" description="Helical" evidence="3">
    <location>
        <begin position="128"/>
        <end position="152"/>
    </location>
</feature>
<feature type="region of interest" description="Disordered" evidence="2">
    <location>
        <begin position="256"/>
        <end position="283"/>
    </location>
</feature>
<evidence type="ECO:0000313" key="5">
    <source>
        <dbReference type="Proteomes" id="UP001558613"/>
    </source>
</evidence>
<gene>
    <name evidence="4" type="ORF">QQF64_034572</name>
</gene>
<keyword evidence="3" id="KW-0472">Membrane</keyword>
<evidence type="ECO:0000256" key="2">
    <source>
        <dbReference type="SAM" id="MobiDB-lite"/>
    </source>
</evidence>
<organism evidence="4 5">
    <name type="scientific">Cirrhinus molitorella</name>
    <name type="common">mud carp</name>
    <dbReference type="NCBI Taxonomy" id="172907"/>
    <lineage>
        <taxon>Eukaryota</taxon>
        <taxon>Metazoa</taxon>
        <taxon>Chordata</taxon>
        <taxon>Craniata</taxon>
        <taxon>Vertebrata</taxon>
        <taxon>Euteleostomi</taxon>
        <taxon>Actinopterygii</taxon>
        <taxon>Neopterygii</taxon>
        <taxon>Teleostei</taxon>
        <taxon>Ostariophysi</taxon>
        <taxon>Cypriniformes</taxon>
        <taxon>Cyprinidae</taxon>
        <taxon>Labeoninae</taxon>
        <taxon>Labeonini</taxon>
        <taxon>Cirrhinus</taxon>
    </lineage>
</organism>
<keyword evidence="5" id="KW-1185">Reference proteome</keyword>
<name>A0ABR3L4W8_9TELE</name>
<feature type="region of interest" description="Disordered" evidence="2">
    <location>
        <begin position="406"/>
        <end position="452"/>
    </location>
</feature>
<proteinExistence type="predicted"/>
<accession>A0ABR3L4W8</accession>
<sequence>MFKVIVKESPLKYVEDKDEIKVLSATKGNSETLHTKIELQKHNLVLWRFGAEGSLIAKSDIEDSLTSYYDGDDGRFKGKLELDSKTGSLTITDLETKHTGEFRLKIISDRRILYKRFTVTVSGLSPGAVAGICIVLLLIAAAAVAASVMIYCRSNRYKLKNLMSKISKQLEQMSKMTKQLEQMTKTNGKDLAEISEQLKQMDESNVSENEKKELYEKLKQMSEDYDKALPKMTKQLEELREQKIPKQLFEMSEQVKQMTMTDEADTSEQATQEKAPSPEIREGERKRLIVEETAISKAIGFAKILKDKQGRKSIAINEDEIHTYELDEISLGNELKEQKDLTDDVKISEQETYADVTKEEIRPEIEEGVRERCIYVQETAISLAIGANKRLRDRQGKKSFVICETSTEDAGVHTHGTDGTAPENELKQELTGKEMDKETPLMNQKEEDGPNE</sequence>
<dbReference type="Proteomes" id="UP001558613">
    <property type="component" value="Unassembled WGS sequence"/>
</dbReference>
<protein>
    <recommendedName>
        <fullName evidence="6">Cadherin domain-containing protein</fullName>
    </recommendedName>
</protein>
<reference evidence="4 5" key="1">
    <citation type="submission" date="2023-09" db="EMBL/GenBank/DDBJ databases">
        <authorList>
            <person name="Wang M."/>
        </authorList>
    </citation>
    <scope>NUCLEOTIDE SEQUENCE [LARGE SCALE GENOMIC DNA]</scope>
    <source>
        <strain evidence="4">GT-2023</strain>
        <tissue evidence="4">Liver</tissue>
    </source>
</reference>
<dbReference type="InterPro" id="IPR013783">
    <property type="entry name" value="Ig-like_fold"/>
</dbReference>
<keyword evidence="1" id="KW-0175">Coiled coil</keyword>
<evidence type="ECO:0008006" key="6">
    <source>
        <dbReference type="Google" id="ProtNLM"/>
    </source>
</evidence>
<dbReference type="SUPFAM" id="SSF48726">
    <property type="entry name" value="Immunoglobulin"/>
    <property type="match status" value="1"/>
</dbReference>
<keyword evidence="3" id="KW-1133">Transmembrane helix</keyword>
<keyword evidence="3" id="KW-0812">Transmembrane</keyword>
<dbReference type="InterPro" id="IPR036179">
    <property type="entry name" value="Ig-like_dom_sf"/>
</dbReference>
<dbReference type="EMBL" id="JAYMGO010000223">
    <property type="protein sequence ID" value="KAL1246573.1"/>
    <property type="molecule type" value="Genomic_DNA"/>
</dbReference>
<dbReference type="PANTHER" id="PTHR21063:SF4">
    <property type="entry name" value="CD48 ANTIGEN-RELATED"/>
    <property type="match status" value="1"/>
</dbReference>
<comment type="caution">
    <text evidence="4">The sequence shown here is derived from an EMBL/GenBank/DDBJ whole genome shotgun (WGS) entry which is preliminary data.</text>
</comment>